<feature type="active site" description="Cysteine persulfide intermediate" evidence="3">
    <location>
        <position position="115"/>
    </location>
</feature>
<comment type="subcellular location">
    <subcellularLocation>
        <location evidence="3">Cytoplasm</location>
    </subcellularLocation>
</comment>
<proteinExistence type="inferred from homology"/>
<dbReference type="NCBIfam" id="TIGR00129">
    <property type="entry name" value="fdhD_narQ"/>
    <property type="match status" value="1"/>
</dbReference>
<dbReference type="SUPFAM" id="SSF53927">
    <property type="entry name" value="Cytidine deaminase-like"/>
    <property type="match status" value="1"/>
</dbReference>
<dbReference type="PIRSF" id="PIRSF015626">
    <property type="entry name" value="FdhD"/>
    <property type="match status" value="1"/>
</dbReference>
<evidence type="ECO:0000256" key="3">
    <source>
        <dbReference type="HAMAP-Rule" id="MF_00187"/>
    </source>
</evidence>
<reference evidence="4 5" key="1">
    <citation type="submission" date="2020-01" db="EMBL/GenBank/DDBJ databases">
        <title>Herbidospora sp. NEAU-GS84 nov., a novel actinomycete isolated from soil.</title>
        <authorList>
            <person name="Han L."/>
        </authorList>
    </citation>
    <scope>NUCLEOTIDE SEQUENCE [LARGE SCALE GENOMIC DNA]</scope>
    <source>
        <strain evidence="4 5">NEAU-GS84</strain>
    </source>
</reference>
<dbReference type="Gene3D" id="3.40.140.10">
    <property type="entry name" value="Cytidine Deaminase, domain 2"/>
    <property type="match status" value="1"/>
</dbReference>
<keyword evidence="4" id="KW-0808">Transferase</keyword>
<dbReference type="PANTHER" id="PTHR30592">
    <property type="entry name" value="FORMATE DEHYDROGENASE"/>
    <property type="match status" value="1"/>
</dbReference>
<protein>
    <recommendedName>
        <fullName evidence="3">Sulfur carrier protein FdhD</fullName>
    </recommendedName>
</protein>
<sequence>MGDRPVTRYRVRSVAGTISRDRPDEVATEEPLEIRITSGTERRTLAITMRTPGSDFELAAGFLNGEGITGIEAIAYCTDEDVPPEARFNTVTVRLRGPLPDLPGLDRYFVTSSACGVCGSASLDALHGKCTPLAADDLEISADTLYGLPAKLRAAQGVFGRTGGLHAAGLFTPEGELIRIREDVGRHNAVDKVIGWSLLNDGPRPVLLVSGRASYEIMQKALAAGISIVAAVSAPSSLAVDVAREFGMTLVGFLREERFNVYAGSARVLQTRGDAVDAEQ</sequence>
<evidence type="ECO:0000256" key="1">
    <source>
        <dbReference type="ARBA" id="ARBA00022490"/>
    </source>
</evidence>
<feature type="binding site" evidence="3">
    <location>
        <begin position="253"/>
        <end position="258"/>
    </location>
    <ligand>
        <name>Mo-bis(molybdopterin guanine dinucleotide)</name>
        <dbReference type="ChEBI" id="CHEBI:60539"/>
    </ligand>
</feature>
<dbReference type="GO" id="GO:0016783">
    <property type="term" value="F:sulfurtransferase activity"/>
    <property type="evidence" value="ECO:0007669"/>
    <property type="project" value="InterPro"/>
</dbReference>
<dbReference type="RefSeq" id="WP_161481672.1">
    <property type="nucleotide sequence ID" value="NZ_WXEW01000006.1"/>
</dbReference>
<comment type="function">
    <text evidence="3">Required for formate dehydrogenase (FDH) activity. Acts as a sulfur carrier protein that transfers sulfur from IscS to the molybdenum cofactor prior to its insertion into FDH.</text>
</comment>
<comment type="similarity">
    <text evidence="3">Belongs to the FdhD family.</text>
</comment>
<evidence type="ECO:0000256" key="2">
    <source>
        <dbReference type="ARBA" id="ARBA00023150"/>
    </source>
</evidence>
<name>A0A7C9J4L3_9ACTN</name>
<dbReference type="GO" id="GO:0006777">
    <property type="term" value="P:Mo-molybdopterin cofactor biosynthetic process"/>
    <property type="evidence" value="ECO:0007669"/>
    <property type="project" value="UniProtKB-UniRule"/>
</dbReference>
<dbReference type="Pfam" id="PF02634">
    <property type="entry name" value="FdhD-NarQ"/>
    <property type="match status" value="1"/>
</dbReference>
<dbReference type="GO" id="GO:0005737">
    <property type="term" value="C:cytoplasm"/>
    <property type="evidence" value="ECO:0007669"/>
    <property type="project" value="UniProtKB-SubCell"/>
</dbReference>
<dbReference type="PANTHER" id="PTHR30592:SF1">
    <property type="entry name" value="SULFUR CARRIER PROTEIN FDHD"/>
    <property type="match status" value="1"/>
</dbReference>
<dbReference type="EMBL" id="WXEW01000006">
    <property type="protein sequence ID" value="NAS24547.1"/>
    <property type="molecule type" value="Genomic_DNA"/>
</dbReference>
<gene>
    <name evidence="3 4" type="primary">fdhD</name>
    <name evidence="4" type="ORF">GT755_23005</name>
</gene>
<dbReference type="Proteomes" id="UP000479526">
    <property type="component" value="Unassembled WGS sequence"/>
</dbReference>
<dbReference type="GO" id="GO:0097163">
    <property type="term" value="F:sulfur carrier activity"/>
    <property type="evidence" value="ECO:0007669"/>
    <property type="project" value="UniProtKB-UniRule"/>
</dbReference>
<dbReference type="InterPro" id="IPR016193">
    <property type="entry name" value="Cytidine_deaminase-like"/>
</dbReference>
<evidence type="ECO:0000313" key="4">
    <source>
        <dbReference type="EMBL" id="NAS24547.1"/>
    </source>
</evidence>
<accession>A0A7C9J4L3</accession>
<dbReference type="NCBIfam" id="NF001943">
    <property type="entry name" value="PRK00724.1-2"/>
    <property type="match status" value="1"/>
</dbReference>
<keyword evidence="1 3" id="KW-0963">Cytoplasm</keyword>
<organism evidence="4 5">
    <name type="scientific">Herbidospora solisilvae</name>
    <dbReference type="NCBI Taxonomy" id="2696284"/>
    <lineage>
        <taxon>Bacteria</taxon>
        <taxon>Bacillati</taxon>
        <taxon>Actinomycetota</taxon>
        <taxon>Actinomycetes</taxon>
        <taxon>Streptosporangiales</taxon>
        <taxon>Streptosporangiaceae</taxon>
        <taxon>Herbidospora</taxon>
    </lineage>
</organism>
<dbReference type="Gene3D" id="3.10.20.10">
    <property type="match status" value="1"/>
</dbReference>
<comment type="caution">
    <text evidence="4">The sequence shown here is derived from an EMBL/GenBank/DDBJ whole genome shotgun (WGS) entry which is preliminary data.</text>
</comment>
<keyword evidence="5" id="KW-1185">Reference proteome</keyword>
<evidence type="ECO:0000313" key="5">
    <source>
        <dbReference type="Proteomes" id="UP000479526"/>
    </source>
</evidence>
<dbReference type="InterPro" id="IPR003786">
    <property type="entry name" value="FdhD"/>
</dbReference>
<dbReference type="HAMAP" id="MF_00187">
    <property type="entry name" value="FdhD"/>
    <property type="match status" value="1"/>
</dbReference>
<dbReference type="AlphaFoldDB" id="A0A7C9J4L3"/>
<keyword evidence="2 3" id="KW-0501">Molybdenum cofactor biosynthesis</keyword>